<comment type="caution">
    <text evidence="2">The sequence shown here is derived from an EMBL/GenBank/DDBJ whole genome shotgun (WGS) entry which is preliminary data.</text>
</comment>
<proteinExistence type="predicted"/>
<dbReference type="SMART" id="SM00332">
    <property type="entry name" value="PP2Cc"/>
    <property type="match status" value="1"/>
</dbReference>
<dbReference type="AlphaFoldDB" id="A0A4R2KVZ0"/>
<dbReference type="OrthoDB" id="9801841at2"/>
<name>A0A4R2KVZ0_9GAMM</name>
<feature type="domain" description="PPM-type phosphatase" evidence="1">
    <location>
        <begin position="9"/>
        <end position="241"/>
    </location>
</feature>
<keyword evidence="3" id="KW-1185">Reference proteome</keyword>
<organism evidence="2 3">
    <name type="scientific">Plasticicumulans lactativorans</name>
    <dbReference type="NCBI Taxonomy" id="1133106"/>
    <lineage>
        <taxon>Bacteria</taxon>
        <taxon>Pseudomonadati</taxon>
        <taxon>Pseudomonadota</taxon>
        <taxon>Gammaproteobacteria</taxon>
        <taxon>Candidatus Competibacteraceae</taxon>
        <taxon>Plasticicumulans</taxon>
    </lineage>
</organism>
<reference evidence="2 3" key="1">
    <citation type="submission" date="2019-03" db="EMBL/GenBank/DDBJ databases">
        <title>Genomic Encyclopedia of Type Strains, Phase IV (KMG-IV): sequencing the most valuable type-strain genomes for metagenomic binning, comparative biology and taxonomic classification.</title>
        <authorList>
            <person name="Goeker M."/>
        </authorList>
    </citation>
    <scope>NUCLEOTIDE SEQUENCE [LARGE SCALE GENOMIC DNA]</scope>
    <source>
        <strain evidence="2 3">DSM 25287</strain>
    </source>
</reference>
<dbReference type="PROSITE" id="PS51746">
    <property type="entry name" value="PPM_2"/>
    <property type="match status" value="1"/>
</dbReference>
<sequence>MHDNHRIRFVSSATTHVGMVRKVNEDAVLELPDHGMWAVADGMGGHAAGDFASQTIMQTLTRIPPPRAIGTYARAVQAALGHVNTLLRAEAARRGKDTIGATVVVLLAAGDGLACVWAGDSRLYRLRRHRLELLTRDHSYVQELFEAGAITAEESLNHPMGNVVTRAVGAHETIELEARPVLVEGGDMLLLCSDGLNKTVRDEEIAQILGSGEPRDAARQLVHRALLRGAPDNVSVVVIRAESEAETTTRPTFWQ</sequence>
<protein>
    <submittedName>
        <fullName evidence="2">Serine/threonine-protein phosphatase Stp1</fullName>
    </submittedName>
</protein>
<gene>
    <name evidence="2" type="ORF">EV699_12431</name>
</gene>
<dbReference type="RefSeq" id="WP_132545280.1">
    <property type="nucleotide sequence ID" value="NZ_SLWY01000024.1"/>
</dbReference>
<evidence type="ECO:0000313" key="3">
    <source>
        <dbReference type="Proteomes" id="UP000295765"/>
    </source>
</evidence>
<dbReference type="Gene3D" id="3.60.40.10">
    <property type="entry name" value="PPM-type phosphatase domain"/>
    <property type="match status" value="1"/>
</dbReference>
<dbReference type="InterPro" id="IPR015655">
    <property type="entry name" value="PP2C"/>
</dbReference>
<accession>A0A4R2KVZ0</accession>
<dbReference type="Proteomes" id="UP000295765">
    <property type="component" value="Unassembled WGS sequence"/>
</dbReference>
<dbReference type="GO" id="GO:0004722">
    <property type="term" value="F:protein serine/threonine phosphatase activity"/>
    <property type="evidence" value="ECO:0007669"/>
    <property type="project" value="InterPro"/>
</dbReference>
<dbReference type="Pfam" id="PF13672">
    <property type="entry name" value="PP2C_2"/>
    <property type="match status" value="1"/>
</dbReference>
<dbReference type="InterPro" id="IPR036457">
    <property type="entry name" value="PPM-type-like_dom_sf"/>
</dbReference>
<evidence type="ECO:0000259" key="1">
    <source>
        <dbReference type="PROSITE" id="PS51746"/>
    </source>
</evidence>
<evidence type="ECO:0000313" key="2">
    <source>
        <dbReference type="EMBL" id="TCO78114.1"/>
    </source>
</evidence>
<dbReference type="SMART" id="SM00331">
    <property type="entry name" value="PP2C_SIG"/>
    <property type="match status" value="1"/>
</dbReference>
<dbReference type="CDD" id="cd00143">
    <property type="entry name" value="PP2Cc"/>
    <property type="match status" value="1"/>
</dbReference>
<dbReference type="PANTHER" id="PTHR47992">
    <property type="entry name" value="PROTEIN PHOSPHATASE"/>
    <property type="match status" value="1"/>
</dbReference>
<dbReference type="EMBL" id="SLWY01000024">
    <property type="protein sequence ID" value="TCO78114.1"/>
    <property type="molecule type" value="Genomic_DNA"/>
</dbReference>
<dbReference type="InterPro" id="IPR001932">
    <property type="entry name" value="PPM-type_phosphatase-like_dom"/>
</dbReference>
<dbReference type="SUPFAM" id="SSF81606">
    <property type="entry name" value="PP2C-like"/>
    <property type="match status" value="1"/>
</dbReference>